<keyword evidence="2" id="KW-0349">Heme</keyword>
<dbReference type="Pfam" id="PF00067">
    <property type="entry name" value="p450"/>
    <property type="match status" value="1"/>
</dbReference>
<dbReference type="OrthoDB" id="1055148at2759"/>
<dbReference type="AlphaFoldDB" id="A0A4S4K9H5"/>
<evidence type="ECO:0000313" key="5">
    <source>
        <dbReference type="EMBL" id="THG94513.1"/>
    </source>
</evidence>
<dbReference type="GO" id="GO:0020037">
    <property type="term" value="F:heme binding"/>
    <property type="evidence" value="ECO:0007669"/>
    <property type="project" value="InterPro"/>
</dbReference>
<proteinExistence type="inferred from homology"/>
<gene>
    <name evidence="5" type="ORF">EW145_g8124</name>
</gene>
<evidence type="ECO:0000313" key="6">
    <source>
        <dbReference type="Proteomes" id="UP000308199"/>
    </source>
</evidence>
<comment type="similarity">
    <text evidence="1">Belongs to the cytochrome P450 family.</text>
</comment>
<organism evidence="5 6">
    <name type="scientific">Phellinidium pouzarii</name>
    <dbReference type="NCBI Taxonomy" id="167371"/>
    <lineage>
        <taxon>Eukaryota</taxon>
        <taxon>Fungi</taxon>
        <taxon>Dikarya</taxon>
        <taxon>Basidiomycota</taxon>
        <taxon>Agaricomycotina</taxon>
        <taxon>Agaricomycetes</taxon>
        <taxon>Hymenochaetales</taxon>
        <taxon>Hymenochaetaceae</taxon>
        <taxon>Phellinidium</taxon>
    </lineage>
</organism>
<dbReference type="Proteomes" id="UP000308199">
    <property type="component" value="Unassembled WGS sequence"/>
</dbReference>
<dbReference type="InterPro" id="IPR050529">
    <property type="entry name" value="CYP450_sterol_14alpha_dmase"/>
</dbReference>
<protein>
    <recommendedName>
        <fullName evidence="7">Cytochrome P450</fullName>
    </recommendedName>
</protein>
<reference evidence="5 6" key="1">
    <citation type="submission" date="2019-02" db="EMBL/GenBank/DDBJ databases">
        <title>Genome sequencing of the rare red list fungi Phellinidium pouzarii.</title>
        <authorList>
            <person name="Buettner E."/>
            <person name="Kellner H."/>
        </authorList>
    </citation>
    <scope>NUCLEOTIDE SEQUENCE [LARGE SCALE GENOMIC DNA]</scope>
    <source>
        <strain evidence="5 6">DSM 108285</strain>
    </source>
</reference>
<dbReference type="SUPFAM" id="SSF48264">
    <property type="entry name" value="Cytochrome P450"/>
    <property type="match status" value="1"/>
</dbReference>
<evidence type="ECO:0000256" key="4">
    <source>
        <dbReference type="ARBA" id="ARBA00023004"/>
    </source>
</evidence>
<name>A0A4S4K9H5_9AGAM</name>
<dbReference type="Gene3D" id="1.10.630.10">
    <property type="entry name" value="Cytochrome P450"/>
    <property type="match status" value="1"/>
</dbReference>
<evidence type="ECO:0000256" key="3">
    <source>
        <dbReference type="ARBA" id="ARBA00022723"/>
    </source>
</evidence>
<keyword evidence="4" id="KW-0408">Iron</keyword>
<accession>A0A4S4K9H5</accession>
<sequence>MDAFSLKIPSPALVVPTLVVAGIAYAVHRFTTRISPNVPYAGEESLVDRLRVPVDYGKDPVAFLRRTREKLGDVFCVDLFAVKIMFVLGTEGNKEVMRAPEDKLSFFEQIRWSMGPLMSELVDVPDWNQTSLRLIRLALLRQGCLDECTSVCSILTEEHFEKWAKQGTIPLFRSFSYLVIAYLLVVFTGEDFYRKYGDELVPLMAQFECDLQQPLLRVVPWSLWRFTRPGRALSVICTRFNEIIDLELRDIYSNPEKHKDRSDYIYFIVSQLGDKYAHCYGRHIMGIIFGGHANVALTIPWLFLHARRTPGALARIHEEALLPPDTRRPYLDACLRETGRLYSNTAIMRMTTRTVDILGHAVPPHTLVACSPLATQRADAVFPRAG</sequence>
<dbReference type="PANTHER" id="PTHR24304:SF2">
    <property type="entry name" value="24-HYDROXYCHOLESTEROL 7-ALPHA-HYDROXYLASE"/>
    <property type="match status" value="1"/>
</dbReference>
<dbReference type="InterPro" id="IPR036396">
    <property type="entry name" value="Cyt_P450_sf"/>
</dbReference>
<feature type="non-terminal residue" evidence="5">
    <location>
        <position position="386"/>
    </location>
</feature>
<evidence type="ECO:0000256" key="2">
    <source>
        <dbReference type="ARBA" id="ARBA00022617"/>
    </source>
</evidence>
<comment type="caution">
    <text evidence="5">The sequence shown here is derived from an EMBL/GenBank/DDBJ whole genome shotgun (WGS) entry which is preliminary data.</text>
</comment>
<dbReference type="PANTHER" id="PTHR24304">
    <property type="entry name" value="CYTOCHROME P450 FAMILY 7"/>
    <property type="match status" value="1"/>
</dbReference>
<dbReference type="GO" id="GO:0004497">
    <property type="term" value="F:monooxygenase activity"/>
    <property type="evidence" value="ECO:0007669"/>
    <property type="project" value="InterPro"/>
</dbReference>
<dbReference type="GO" id="GO:0016705">
    <property type="term" value="F:oxidoreductase activity, acting on paired donors, with incorporation or reduction of molecular oxygen"/>
    <property type="evidence" value="ECO:0007669"/>
    <property type="project" value="InterPro"/>
</dbReference>
<dbReference type="EMBL" id="SGPK01001092">
    <property type="protein sequence ID" value="THG94513.1"/>
    <property type="molecule type" value="Genomic_DNA"/>
</dbReference>
<evidence type="ECO:0000256" key="1">
    <source>
        <dbReference type="ARBA" id="ARBA00010617"/>
    </source>
</evidence>
<dbReference type="InterPro" id="IPR001128">
    <property type="entry name" value="Cyt_P450"/>
</dbReference>
<dbReference type="GO" id="GO:0005506">
    <property type="term" value="F:iron ion binding"/>
    <property type="evidence" value="ECO:0007669"/>
    <property type="project" value="InterPro"/>
</dbReference>
<keyword evidence="6" id="KW-1185">Reference proteome</keyword>
<keyword evidence="3" id="KW-0479">Metal-binding</keyword>
<evidence type="ECO:0008006" key="7">
    <source>
        <dbReference type="Google" id="ProtNLM"/>
    </source>
</evidence>